<feature type="compositionally biased region" description="Low complexity" evidence="1">
    <location>
        <begin position="200"/>
        <end position="214"/>
    </location>
</feature>
<feature type="region of interest" description="Disordered" evidence="1">
    <location>
        <begin position="184"/>
        <end position="245"/>
    </location>
</feature>
<dbReference type="Pfam" id="PF17740">
    <property type="entry name" value="DUF5577"/>
    <property type="match status" value="1"/>
</dbReference>
<accession>A0AAV4X1M1</accession>
<keyword evidence="4" id="KW-1185">Reference proteome</keyword>
<protein>
    <submittedName>
        <fullName evidence="3">Uncharacterized protein C19orf47</fullName>
    </submittedName>
</protein>
<name>A0AAV4X1M1_CAEEX</name>
<dbReference type="Proteomes" id="UP001054945">
    <property type="component" value="Unassembled WGS sequence"/>
</dbReference>
<dbReference type="InterPro" id="IPR041477">
    <property type="entry name" value="DUF5577"/>
</dbReference>
<gene>
    <name evidence="3" type="primary">C19orf47</name>
    <name evidence="3" type="ORF">CEXT_59431</name>
</gene>
<reference evidence="3 4" key="1">
    <citation type="submission" date="2021-06" db="EMBL/GenBank/DDBJ databases">
        <title>Caerostris extrusa draft genome.</title>
        <authorList>
            <person name="Kono N."/>
            <person name="Arakawa K."/>
        </authorList>
    </citation>
    <scope>NUCLEOTIDE SEQUENCE [LARGE SCALE GENOMIC DNA]</scope>
</reference>
<dbReference type="SUPFAM" id="SSF47769">
    <property type="entry name" value="SAM/Pointed domain"/>
    <property type="match status" value="1"/>
</dbReference>
<dbReference type="EMBL" id="BPLR01016992">
    <property type="protein sequence ID" value="GIY87914.1"/>
    <property type="molecule type" value="Genomic_DNA"/>
</dbReference>
<dbReference type="CDD" id="cd09531">
    <property type="entry name" value="SAM_CS047"/>
    <property type="match status" value="1"/>
</dbReference>
<organism evidence="3 4">
    <name type="scientific">Caerostris extrusa</name>
    <name type="common">Bark spider</name>
    <name type="synonym">Caerostris bankana</name>
    <dbReference type="NCBI Taxonomy" id="172846"/>
    <lineage>
        <taxon>Eukaryota</taxon>
        <taxon>Metazoa</taxon>
        <taxon>Ecdysozoa</taxon>
        <taxon>Arthropoda</taxon>
        <taxon>Chelicerata</taxon>
        <taxon>Arachnida</taxon>
        <taxon>Araneae</taxon>
        <taxon>Araneomorphae</taxon>
        <taxon>Entelegynae</taxon>
        <taxon>Araneoidea</taxon>
        <taxon>Araneidae</taxon>
        <taxon>Caerostris</taxon>
    </lineage>
</organism>
<sequence length="378" mass="42176">MSKTMDTSQWIQFFRKAGLPPNVAANYALIFFDNRIQVDMLLDLSKEYLYDMDIKVMGDVIAILKYAKEFHNQLAKERIIGNTMSKTSVAERMVGRYARPIAASPVHGPPVTPSLVRAPAPQSQEVKCLISEFQKKPKIISLKRKAEEEFPQRKIRRVPPEEEGGYKIKMPLGTTERTRKILQQQQQGTKRSVFARLGESSVSSSTDSKATSSVFERLGPSGKNIGDNTPSSTVLDRPSRKDGPLQYKGVLKMTVGKNRTVTSFSSKQASIGSRTVIRPVEIRKPNITKTVRLNEINTILQANKSPGSRIIKTGGQGILLALYEQSHKTSGHRAQNLNIKSRLGGKIDSRNLARTRIIQSKKKVLVKSSSNVFDRLGR</sequence>
<dbReference type="InterPro" id="IPR040772">
    <property type="entry name" value="C19orf47_SAM"/>
</dbReference>
<dbReference type="Pfam" id="PF18017">
    <property type="entry name" value="SAM_4"/>
    <property type="match status" value="1"/>
</dbReference>
<dbReference type="AlphaFoldDB" id="A0AAV4X1M1"/>
<dbReference type="PANTHER" id="PTHR21359:SF1">
    <property type="entry name" value="DUF5577 DOMAIN-CONTAINING PROTEIN"/>
    <property type="match status" value="1"/>
</dbReference>
<dbReference type="Gene3D" id="1.10.150.50">
    <property type="entry name" value="Transcription Factor, Ets-1"/>
    <property type="match status" value="1"/>
</dbReference>
<dbReference type="GO" id="GO:0005634">
    <property type="term" value="C:nucleus"/>
    <property type="evidence" value="ECO:0007669"/>
    <property type="project" value="TreeGrafter"/>
</dbReference>
<dbReference type="InterPro" id="IPR039161">
    <property type="entry name" value="C19orf47-like"/>
</dbReference>
<evidence type="ECO:0000256" key="1">
    <source>
        <dbReference type="SAM" id="MobiDB-lite"/>
    </source>
</evidence>
<evidence type="ECO:0000259" key="2">
    <source>
        <dbReference type="Pfam" id="PF17740"/>
    </source>
</evidence>
<proteinExistence type="predicted"/>
<evidence type="ECO:0000313" key="4">
    <source>
        <dbReference type="Proteomes" id="UP001054945"/>
    </source>
</evidence>
<comment type="caution">
    <text evidence="3">The sequence shown here is derived from an EMBL/GenBank/DDBJ whole genome shotgun (WGS) entry which is preliminary data.</text>
</comment>
<dbReference type="PANTHER" id="PTHR21359">
    <property type="entry name" value="DUF5577 DOMAIN-CONTAINING PROTEIN"/>
    <property type="match status" value="1"/>
</dbReference>
<dbReference type="InterPro" id="IPR013761">
    <property type="entry name" value="SAM/pointed_sf"/>
</dbReference>
<evidence type="ECO:0000313" key="3">
    <source>
        <dbReference type="EMBL" id="GIY87914.1"/>
    </source>
</evidence>
<feature type="domain" description="DUF5577" evidence="2">
    <location>
        <begin position="101"/>
        <end position="263"/>
    </location>
</feature>